<keyword evidence="1" id="KW-0503">Monooxygenase</keyword>
<dbReference type="Gene3D" id="3.30.70.100">
    <property type="match status" value="1"/>
</dbReference>
<sequence>MTENTKISKKITRIWHGITKATDAEAYLAYLEKTGVDGYKKTPGNLGVQILRRIEGDRCHFWTVTQWDSYESIKGFAGPDYEKARYYEEDKNYLLSFEPQVIHCETFEF</sequence>
<keyword evidence="1" id="KW-0560">Oxidoreductase</keyword>
<reference evidence="1" key="1">
    <citation type="submission" date="2023-07" db="EMBL/GenBank/DDBJ databases">
        <title>The genome sequence of Rhodocytophaga aerolata KACC 12507.</title>
        <authorList>
            <person name="Zhang X."/>
        </authorList>
    </citation>
    <scope>NUCLEOTIDE SEQUENCE</scope>
    <source>
        <strain evidence="1">KACC 12507</strain>
    </source>
</reference>
<dbReference type="RefSeq" id="WP_302038278.1">
    <property type="nucleotide sequence ID" value="NZ_JAUKPO010000007.1"/>
</dbReference>
<protein>
    <submittedName>
        <fullName evidence="1">Antibiotic biosynthesis monooxygenase</fullName>
    </submittedName>
</protein>
<gene>
    <name evidence="1" type="ORF">Q0590_14495</name>
</gene>
<dbReference type="SUPFAM" id="SSF54909">
    <property type="entry name" value="Dimeric alpha+beta barrel"/>
    <property type="match status" value="1"/>
</dbReference>
<dbReference type="GO" id="GO:0004497">
    <property type="term" value="F:monooxygenase activity"/>
    <property type="evidence" value="ECO:0007669"/>
    <property type="project" value="UniProtKB-KW"/>
</dbReference>
<evidence type="ECO:0000313" key="2">
    <source>
        <dbReference type="Proteomes" id="UP001168528"/>
    </source>
</evidence>
<dbReference type="Proteomes" id="UP001168528">
    <property type="component" value="Unassembled WGS sequence"/>
</dbReference>
<dbReference type="EMBL" id="JAUKPO010000007">
    <property type="protein sequence ID" value="MDO1447474.1"/>
    <property type="molecule type" value="Genomic_DNA"/>
</dbReference>
<proteinExistence type="predicted"/>
<evidence type="ECO:0000313" key="1">
    <source>
        <dbReference type="EMBL" id="MDO1447474.1"/>
    </source>
</evidence>
<organism evidence="1 2">
    <name type="scientific">Rhodocytophaga aerolata</name>
    <dbReference type="NCBI Taxonomy" id="455078"/>
    <lineage>
        <taxon>Bacteria</taxon>
        <taxon>Pseudomonadati</taxon>
        <taxon>Bacteroidota</taxon>
        <taxon>Cytophagia</taxon>
        <taxon>Cytophagales</taxon>
        <taxon>Rhodocytophagaceae</taxon>
        <taxon>Rhodocytophaga</taxon>
    </lineage>
</organism>
<keyword evidence="2" id="KW-1185">Reference proteome</keyword>
<accession>A0ABT8R803</accession>
<comment type="caution">
    <text evidence="1">The sequence shown here is derived from an EMBL/GenBank/DDBJ whole genome shotgun (WGS) entry which is preliminary data.</text>
</comment>
<dbReference type="InterPro" id="IPR011008">
    <property type="entry name" value="Dimeric_a/b-barrel"/>
</dbReference>
<name>A0ABT8R803_9BACT</name>